<evidence type="ECO:0000313" key="1">
    <source>
        <dbReference type="EMBL" id="CAK9195443.1"/>
    </source>
</evidence>
<proteinExistence type="predicted"/>
<accession>A0ABP0TGM6</accession>
<reference evidence="1" key="1">
    <citation type="submission" date="2024-02" db="EMBL/GenBank/DDBJ databases">
        <authorList>
            <consortium name="ELIXIR-Norway"/>
            <consortium name="Elixir Norway"/>
        </authorList>
    </citation>
    <scope>NUCLEOTIDE SEQUENCE</scope>
</reference>
<dbReference type="EMBL" id="OZ019902">
    <property type="protein sequence ID" value="CAK9195443.1"/>
    <property type="molecule type" value="Genomic_DNA"/>
</dbReference>
<name>A0ABP0TGM6_9BRYO</name>
<protein>
    <submittedName>
        <fullName evidence="1">Uncharacterized protein</fullName>
    </submittedName>
</protein>
<evidence type="ECO:0000313" key="2">
    <source>
        <dbReference type="Proteomes" id="UP001497512"/>
    </source>
</evidence>
<sequence length="104" mass="11570">MSFEEYAYIWIPYSSGSGARFPAISASTTVHHVTVQGLPSTEEVAEKWYSKHHLHARGRPDHQLLRARTTLAQPESSSRQLLAAAGADSFFARLHWNCEITSAS</sequence>
<gene>
    <name evidence="1" type="ORF">CSSPTR1EN2_LOCUS3027</name>
</gene>
<keyword evidence="2" id="KW-1185">Reference proteome</keyword>
<dbReference type="Proteomes" id="UP001497512">
    <property type="component" value="Chromosome 10"/>
</dbReference>
<organism evidence="1 2">
    <name type="scientific">Sphagnum troendelagicum</name>
    <dbReference type="NCBI Taxonomy" id="128251"/>
    <lineage>
        <taxon>Eukaryota</taxon>
        <taxon>Viridiplantae</taxon>
        <taxon>Streptophyta</taxon>
        <taxon>Embryophyta</taxon>
        <taxon>Bryophyta</taxon>
        <taxon>Sphagnophytina</taxon>
        <taxon>Sphagnopsida</taxon>
        <taxon>Sphagnales</taxon>
        <taxon>Sphagnaceae</taxon>
        <taxon>Sphagnum</taxon>
    </lineage>
</organism>